<dbReference type="Proteomes" id="UP000008960">
    <property type="component" value="Chromosome"/>
</dbReference>
<reference evidence="1 2" key="2">
    <citation type="submission" date="2010-03" db="EMBL/GenBank/DDBJ databases">
        <authorList>
            <person name="Pajon A."/>
        </authorList>
    </citation>
    <scope>NUCLEOTIDE SEQUENCE [LARGE SCALE GENOMIC DNA]</scope>
    <source>
        <strain evidence="1 2">SSC/2</strain>
    </source>
</reference>
<name>D4MW44_ANAHA</name>
<organism evidence="1 2">
    <name type="scientific">Anaerostipes hadrus</name>
    <dbReference type="NCBI Taxonomy" id="649756"/>
    <lineage>
        <taxon>Bacteria</taxon>
        <taxon>Bacillati</taxon>
        <taxon>Bacillota</taxon>
        <taxon>Clostridia</taxon>
        <taxon>Lachnospirales</taxon>
        <taxon>Lachnospiraceae</taxon>
        <taxon>Anaerostipes</taxon>
    </lineage>
</organism>
<protein>
    <submittedName>
        <fullName evidence="1">Uncharacterized protein</fullName>
    </submittedName>
</protein>
<proteinExistence type="predicted"/>
<reference evidence="1 2" key="1">
    <citation type="submission" date="2010-03" db="EMBL/GenBank/DDBJ databases">
        <title>The genome sequence of Clostridiales sp. SSC/2.</title>
        <authorList>
            <consortium name="metaHIT consortium -- http://www.metahit.eu/"/>
            <person name="Pajon A."/>
            <person name="Turner K."/>
            <person name="Parkhill J."/>
            <person name="Duncan S."/>
            <person name="Flint H."/>
        </authorList>
    </citation>
    <scope>NUCLEOTIDE SEQUENCE [LARGE SCALE GENOMIC DNA]</scope>
    <source>
        <strain evidence="1 2">SSC/2</strain>
    </source>
</reference>
<dbReference type="AlphaFoldDB" id="D4MW44"/>
<gene>
    <name evidence="1" type="ORF">CL2_28030</name>
</gene>
<dbReference type="EMBL" id="FP929061">
    <property type="protein sequence ID" value="CBL39610.1"/>
    <property type="molecule type" value="Genomic_DNA"/>
</dbReference>
<dbReference type="KEGG" id="bprl:CL2_28030"/>
<accession>D4MW44</accession>
<evidence type="ECO:0000313" key="1">
    <source>
        <dbReference type="EMBL" id="CBL39610.1"/>
    </source>
</evidence>
<sequence>MSHFKISFLIVFFYKFQLLFYQMMQTEESFRQKL</sequence>
<evidence type="ECO:0000313" key="2">
    <source>
        <dbReference type="Proteomes" id="UP000008960"/>
    </source>
</evidence>